<name>A0A8J2V4M2_9FLAO</name>
<sequence>MKNYIPFLFLILFAFTSCNDNSKNYFTEESPEIDVMRQMIKDYENGNWVSYKSHYLENAKIYHNRVNSDPRFIDEAIEDHKNKINQMISYEYSTTENQTFEMIIDSKGTIWVSFWGVWTGTFAESRNTSQIIVHITSKFENGKIVQEHMYWDTAPFVMESIWVDNKVPETSEETNPVQ</sequence>
<dbReference type="Gene3D" id="3.10.450.50">
    <property type="match status" value="1"/>
</dbReference>
<evidence type="ECO:0008006" key="3">
    <source>
        <dbReference type="Google" id="ProtNLM"/>
    </source>
</evidence>
<dbReference type="Proteomes" id="UP000652231">
    <property type="component" value="Unassembled WGS sequence"/>
</dbReference>
<proteinExistence type="predicted"/>
<evidence type="ECO:0000313" key="1">
    <source>
        <dbReference type="EMBL" id="GGD80338.1"/>
    </source>
</evidence>
<dbReference type="InterPro" id="IPR032710">
    <property type="entry name" value="NTF2-like_dom_sf"/>
</dbReference>
<gene>
    <name evidence="1" type="ORF">GCM10011312_00820</name>
</gene>
<dbReference type="RefSeq" id="WP_188438357.1">
    <property type="nucleotide sequence ID" value="NZ_BMGK01000001.1"/>
</dbReference>
<dbReference type="SUPFAM" id="SSF54427">
    <property type="entry name" value="NTF2-like"/>
    <property type="match status" value="1"/>
</dbReference>
<comment type="caution">
    <text evidence="1">The sequence shown here is derived from an EMBL/GenBank/DDBJ whole genome shotgun (WGS) entry which is preliminary data.</text>
</comment>
<dbReference type="EMBL" id="BMGK01000001">
    <property type="protein sequence ID" value="GGD80338.1"/>
    <property type="molecule type" value="Genomic_DNA"/>
</dbReference>
<evidence type="ECO:0000313" key="2">
    <source>
        <dbReference type="Proteomes" id="UP000652231"/>
    </source>
</evidence>
<reference evidence="1" key="1">
    <citation type="journal article" date="2014" name="Int. J. Syst. Evol. Microbiol.">
        <title>Complete genome sequence of Corynebacterium casei LMG S-19264T (=DSM 44701T), isolated from a smear-ripened cheese.</title>
        <authorList>
            <consortium name="US DOE Joint Genome Institute (JGI-PGF)"/>
            <person name="Walter F."/>
            <person name="Albersmeier A."/>
            <person name="Kalinowski J."/>
            <person name="Ruckert C."/>
        </authorList>
    </citation>
    <scope>NUCLEOTIDE SEQUENCE</scope>
    <source>
        <strain evidence="1">CGMCC 1.12924</strain>
    </source>
</reference>
<organism evidence="1 2">
    <name type="scientific">Planktosalinus lacus</name>
    <dbReference type="NCBI Taxonomy" id="1526573"/>
    <lineage>
        <taxon>Bacteria</taxon>
        <taxon>Pseudomonadati</taxon>
        <taxon>Bacteroidota</taxon>
        <taxon>Flavobacteriia</taxon>
        <taxon>Flavobacteriales</taxon>
        <taxon>Flavobacteriaceae</taxon>
        <taxon>Planktosalinus</taxon>
    </lineage>
</organism>
<reference evidence="1" key="2">
    <citation type="submission" date="2020-09" db="EMBL/GenBank/DDBJ databases">
        <authorList>
            <person name="Sun Q."/>
            <person name="Zhou Y."/>
        </authorList>
    </citation>
    <scope>NUCLEOTIDE SEQUENCE</scope>
    <source>
        <strain evidence="1">CGMCC 1.12924</strain>
    </source>
</reference>
<dbReference type="AlphaFoldDB" id="A0A8J2V4M2"/>
<accession>A0A8J2V4M2</accession>
<dbReference type="PROSITE" id="PS51257">
    <property type="entry name" value="PROKAR_LIPOPROTEIN"/>
    <property type="match status" value="1"/>
</dbReference>
<keyword evidence="2" id="KW-1185">Reference proteome</keyword>
<protein>
    <recommendedName>
        <fullName evidence="3">Nuclear transport factor 2 family protein</fullName>
    </recommendedName>
</protein>